<dbReference type="InterPro" id="IPR003593">
    <property type="entry name" value="AAA+_ATPase"/>
</dbReference>
<dbReference type="InterPro" id="IPR027417">
    <property type="entry name" value="P-loop_NTPase"/>
</dbReference>
<dbReference type="Gene3D" id="3.40.50.300">
    <property type="entry name" value="P-loop containing nucleotide triphosphate hydrolases"/>
    <property type="match status" value="1"/>
</dbReference>
<dbReference type="PANTHER" id="PTHR42935:SF1">
    <property type="entry name" value="SLR0930 PROTEIN"/>
    <property type="match status" value="1"/>
</dbReference>
<dbReference type="InterPro" id="IPR008533">
    <property type="entry name" value="DUF815"/>
</dbReference>
<reference evidence="2" key="1">
    <citation type="journal article" date="2021" name="PeerJ">
        <title>Extensive microbial diversity within the chicken gut microbiome revealed by metagenomics and culture.</title>
        <authorList>
            <person name="Gilroy R."/>
            <person name="Ravi A."/>
            <person name="Getino M."/>
            <person name="Pursley I."/>
            <person name="Horton D.L."/>
            <person name="Alikhan N.F."/>
            <person name="Baker D."/>
            <person name="Gharbi K."/>
            <person name="Hall N."/>
            <person name="Watson M."/>
            <person name="Adriaenssens E.M."/>
            <person name="Foster-Nyarko E."/>
            <person name="Jarju S."/>
            <person name="Secka A."/>
            <person name="Antonio M."/>
            <person name="Oren A."/>
            <person name="Chaudhuri R.R."/>
            <person name="La Ragione R."/>
            <person name="Hildebrand F."/>
            <person name="Pallen M.J."/>
        </authorList>
    </citation>
    <scope>NUCLEOTIDE SEQUENCE</scope>
    <source>
        <strain evidence="2">2189</strain>
    </source>
</reference>
<name>A0A9D1W1R4_9FIRM</name>
<dbReference type="PANTHER" id="PTHR42935">
    <property type="entry name" value="SLR0930 PROTEIN"/>
    <property type="match status" value="1"/>
</dbReference>
<dbReference type="SMART" id="SM00382">
    <property type="entry name" value="AAA"/>
    <property type="match status" value="1"/>
</dbReference>
<accession>A0A9D1W1R4</accession>
<evidence type="ECO:0000313" key="3">
    <source>
        <dbReference type="Proteomes" id="UP000886847"/>
    </source>
</evidence>
<proteinExistence type="predicted"/>
<dbReference type="Proteomes" id="UP000886847">
    <property type="component" value="Unassembled WGS sequence"/>
</dbReference>
<dbReference type="Pfam" id="PF05673">
    <property type="entry name" value="DUF815"/>
    <property type="match status" value="1"/>
</dbReference>
<keyword evidence="2" id="KW-0547">Nucleotide-binding</keyword>
<dbReference type="AlphaFoldDB" id="A0A9D1W1R4"/>
<gene>
    <name evidence="2" type="ORF">H9851_04860</name>
</gene>
<dbReference type="EMBL" id="DXEW01000025">
    <property type="protein sequence ID" value="HIX50593.1"/>
    <property type="molecule type" value="Genomic_DNA"/>
</dbReference>
<dbReference type="GO" id="GO:0005524">
    <property type="term" value="F:ATP binding"/>
    <property type="evidence" value="ECO:0007669"/>
    <property type="project" value="UniProtKB-KW"/>
</dbReference>
<sequence length="401" mass="44603">MFDTQKPALILLRKIAEDAAVRAFIEAAEEDELQSYARALAALLQAGMQQNFAGYLAQKICRDDNLFARTAYTGEVGEDLRAAFAHDLKVLQALAERADELPAGIAAAVREGFPRIGKGEAGAPFGKDWSSPETVDALAAYFRQHGFGKFIDNRAFYFEGGQLVPVRNAPAVTLADLKDYEEEKRIVEDNIVSFVRGLPYSDMLLYGDKGTGKSSTVHAMLNKYAPQGLRAAELTKEKVGQINEVKELLASLPFRFLLFIDDLSLEERDEKVTALKAGLEGSMHEKSANVMIVATSNRRHIVKENFSDRDNSVHARDTMEEQLSLSDRFGLTVCFSSTGKKEYLSIIRQLAADDKIEMDDERLCALAERWALVKGGRSPRRARQFIDYLFSCQAKGTEILI</sequence>
<protein>
    <submittedName>
        <fullName evidence="2">ATP-binding protein</fullName>
    </submittedName>
</protein>
<comment type="caution">
    <text evidence="2">The sequence shown here is derived from an EMBL/GenBank/DDBJ whole genome shotgun (WGS) entry which is preliminary data.</text>
</comment>
<organism evidence="2 3">
    <name type="scientific">Candidatus Borkfalkia faecavium</name>
    <dbReference type="NCBI Taxonomy" id="2838508"/>
    <lineage>
        <taxon>Bacteria</taxon>
        <taxon>Bacillati</taxon>
        <taxon>Bacillota</taxon>
        <taxon>Clostridia</taxon>
        <taxon>Christensenellales</taxon>
        <taxon>Christensenellaceae</taxon>
        <taxon>Candidatus Borkfalkia</taxon>
    </lineage>
</organism>
<dbReference type="SUPFAM" id="SSF52540">
    <property type="entry name" value="P-loop containing nucleoside triphosphate hydrolases"/>
    <property type="match status" value="1"/>
</dbReference>
<reference evidence="2" key="2">
    <citation type="submission" date="2021-04" db="EMBL/GenBank/DDBJ databases">
        <authorList>
            <person name="Gilroy R."/>
        </authorList>
    </citation>
    <scope>NUCLEOTIDE SEQUENCE</scope>
    <source>
        <strain evidence="2">2189</strain>
    </source>
</reference>
<feature type="domain" description="AAA+ ATPase" evidence="1">
    <location>
        <begin position="199"/>
        <end position="327"/>
    </location>
</feature>
<evidence type="ECO:0000313" key="2">
    <source>
        <dbReference type="EMBL" id="HIX50593.1"/>
    </source>
</evidence>
<evidence type="ECO:0000259" key="1">
    <source>
        <dbReference type="SMART" id="SM00382"/>
    </source>
</evidence>
<keyword evidence="2" id="KW-0067">ATP-binding</keyword>